<dbReference type="STRING" id="28445.BHQ20_28890"/>
<comment type="similarity">
    <text evidence="9">Belongs to the KdpA family.</text>
</comment>
<name>A0A1E3S479_MYCIE</name>
<keyword evidence="8 9" id="KW-0472">Membrane</keyword>
<keyword evidence="5 9" id="KW-0630">Potassium</keyword>
<evidence type="ECO:0000256" key="9">
    <source>
        <dbReference type="HAMAP-Rule" id="MF_00275"/>
    </source>
</evidence>
<feature type="transmembrane region" description="Helical" evidence="9">
    <location>
        <begin position="484"/>
        <end position="506"/>
    </location>
</feature>
<comment type="function">
    <text evidence="9">Part of the high-affinity ATP-driven potassium transport (or Kdp) system, which catalyzes the hydrolysis of ATP coupled with the electrogenic transport of potassium into the cytoplasm. This subunit binds the extracellular potassium ions and delivers the ions to the membrane domain of KdpB through an intramembrane tunnel.</text>
</comment>
<feature type="transmembrane region" description="Helical" evidence="9">
    <location>
        <begin position="178"/>
        <end position="196"/>
    </location>
</feature>
<keyword evidence="3 9" id="KW-0633">Potassium transport</keyword>
<reference evidence="10 11" key="1">
    <citation type="submission" date="2017-02" db="EMBL/GenBank/DDBJ databases">
        <title>The new phylogeny of genus Mycobacterium.</title>
        <authorList>
            <person name="Tortoli E."/>
            <person name="Trovato A."/>
            <person name="Cirillo D.M."/>
        </authorList>
    </citation>
    <scope>NUCLEOTIDE SEQUENCE [LARGE SCALE GENOMIC DNA]</scope>
    <source>
        <strain evidence="10 11">DSM 44049</strain>
    </source>
</reference>
<dbReference type="GO" id="GO:0008556">
    <property type="term" value="F:P-type potassium transmembrane transporter activity"/>
    <property type="evidence" value="ECO:0007669"/>
    <property type="project" value="InterPro"/>
</dbReference>
<gene>
    <name evidence="9" type="primary">kdpA</name>
    <name evidence="10" type="ORF">BST27_29270</name>
</gene>
<feature type="transmembrane region" description="Helical" evidence="9">
    <location>
        <begin position="378"/>
        <end position="398"/>
    </location>
</feature>
<evidence type="ECO:0000256" key="4">
    <source>
        <dbReference type="ARBA" id="ARBA00022692"/>
    </source>
</evidence>
<dbReference type="RefSeq" id="WP_069422569.1">
    <property type="nucleotide sequence ID" value="NZ_CBCRZH010000155.1"/>
</dbReference>
<evidence type="ECO:0000256" key="7">
    <source>
        <dbReference type="ARBA" id="ARBA00023065"/>
    </source>
</evidence>
<dbReference type="GO" id="GO:0030955">
    <property type="term" value="F:potassium ion binding"/>
    <property type="evidence" value="ECO:0007669"/>
    <property type="project" value="UniProtKB-UniRule"/>
</dbReference>
<dbReference type="PANTHER" id="PTHR30607">
    <property type="entry name" value="POTASSIUM-TRANSPORTING ATPASE A CHAIN"/>
    <property type="match status" value="1"/>
</dbReference>
<organism evidence="10 11">
    <name type="scientific">Mycobacterium intermedium</name>
    <dbReference type="NCBI Taxonomy" id="28445"/>
    <lineage>
        <taxon>Bacteria</taxon>
        <taxon>Bacillati</taxon>
        <taxon>Actinomycetota</taxon>
        <taxon>Actinomycetes</taxon>
        <taxon>Mycobacteriales</taxon>
        <taxon>Mycobacteriaceae</taxon>
        <taxon>Mycobacterium</taxon>
        <taxon>Mycobacterium simiae complex</taxon>
    </lineage>
</organism>
<accession>A0A1E3S479</accession>
<proteinExistence type="inferred from homology"/>
<comment type="caution">
    <text evidence="10">The sequence shown here is derived from an EMBL/GenBank/DDBJ whole genome shotgun (WGS) entry which is preliminary data.</text>
</comment>
<evidence type="ECO:0000313" key="11">
    <source>
        <dbReference type="Proteomes" id="UP000192739"/>
    </source>
</evidence>
<evidence type="ECO:0000256" key="8">
    <source>
        <dbReference type="ARBA" id="ARBA00023136"/>
    </source>
</evidence>
<feature type="transmembrane region" description="Helical" evidence="9">
    <location>
        <begin position="62"/>
        <end position="82"/>
    </location>
</feature>
<feature type="transmembrane region" description="Helical" evidence="9">
    <location>
        <begin position="252"/>
        <end position="272"/>
    </location>
</feature>
<evidence type="ECO:0000256" key="5">
    <source>
        <dbReference type="ARBA" id="ARBA00022958"/>
    </source>
</evidence>
<evidence type="ECO:0000256" key="3">
    <source>
        <dbReference type="ARBA" id="ARBA00022538"/>
    </source>
</evidence>
<feature type="transmembrane region" description="Helical" evidence="9">
    <location>
        <begin position="526"/>
        <end position="547"/>
    </location>
</feature>
<comment type="subunit">
    <text evidence="9">The system is composed of three essential subunits: KdpA, KdpB and KdpC.</text>
</comment>
<comment type="subcellular location">
    <subcellularLocation>
        <location evidence="9">Cell membrane</location>
        <topology evidence="9">Multi-pass membrane protein</topology>
    </subcellularLocation>
</comment>
<dbReference type="Pfam" id="PF03814">
    <property type="entry name" value="KdpA"/>
    <property type="match status" value="1"/>
</dbReference>
<protein>
    <recommendedName>
        <fullName evidence="9">Potassium-transporting ATPase potassium-binding subunit</fullName>
    </recommendedName>
    <alternativeName>
        <fullName evidence="9">ATP phosphohydrolase [potassium-transporting] A chain</fullName>
    </alternativeName>
    <alternativeName>
        <fullName evidence="9">Potassium-binding and translocating subunit A</fullName>
    </alternativeName>
    <alternativeName>
        <fullName evidence="9">Potassium-translocating ATPase A chain</fullName>
    </alternativeName>
</protein>
<dbReference type="OrthoDB" id="9763796at2"/>
<evidence type="ECO:0000256" key="2">
    <source>
        <dbReference type="ARBA" id="ARBA00022475"/>
    </source>
</evidence>
<dbReference type="Proteomes" id="UP000192739">
    <property type="component" value="Unassembled WGS sequence"/>
</dbReference>
<feature type="transmembrane region" description="Helical" evidence="9">
    <location>
        <begin position="139"/>
        <end position="157"/>
    </location>
</feature>
<keyword evidence="4 9" id="KW-0812">Transmembrane</keyword>
<keyword evidence="6 9" id="KW-1133">Transmembrane helix</keyword>
<dbReference type="GO" id="GO:0005886">
    <property type="term" value="C:plasma membrane"/>
    <property type="evidence" value="ECO:0007669"/>
    <property type="project" value="UniProtKB-SubCell"/>
</dbReference>
<dbReference type="PIRSF" id="PIRSF001294">
    <property type="entry name" value="K_ATPaseA"/>
    <property type="match status" value="1"/>
</dbReference>
<dbReference type="EMBL" id="MVHT01000154">
    <property type="protein sequence ID" value="ORA91718.1"/>
    <property type="molecule type" value="Genomic_DNA"/>
</dbReference>
<keyword evidence="2 9" id="KW-1003">Cell membrane</keyword>
<sequence>MSPTTAALLFLGLLVIAIAAAHVPLGDYMFRVYSSENHSRAERFIYRVIGADPEAEQTWKSYARSVLAFSAVSVIFLFVLQLIQNWLPMHLNDPATRMTPSLAWNTAVSFVTNTNWQSYSGESTQGHLTQMAGLAVQNFVSAAVGMAVAVALARGFARHRTQELGNFWVDLTRGTLRILLPISIVGAVVLIAGGVVQNFHLHEQMVTTLAGAQQTIPGGPVASQEAIKLLGTNGGGFYNANSAHPFENPTAWTNWIEIFLLLVIGFSLPRTFGRMVGSKKQGYAIAAAVSVMAALSVTLMMLFQLAHHGTVPTAVGAATEGVEQRLGVGDSAVFADATTLTSTGAIDSTHDSYTSLGGLMTMFNMQLGEVAPGGVGSGLYGILILAVITVFVAGLMVGRTPEYLGKKIAPREMKLAASYFLITPLIVLVGTAVAMALPGERAGMANTGPHGLSEVLYAFTSAANNNGSAFAGLSANTDWYNTGLALAMLFGRFLPMILVLALAGSLARQGATPESSGTLPTHRPQFVGLVVGVTVILVALTFLPALALGPLAEGIH</sequence>
<feature type="transmembrane region" description="Helical" evidence="9">
    <location>
        <begin position="284"/>
        <end position="306"/>
    </location>
</feature>
<dbReference type="PANTHER" id="PTHR30607:SF2">
    <property type="entry name" value="POTASSIUM-TRANSPORTING ATPASE POTASSIUM-BINDING SUBUNIT"/>
    <property type="match status" value="1"/>
</dbReference>
<dbReference type="AlphaFoldDB" id="A0A1E3S479"/>
<dbReference type="HAMAP" id="MF_00275">
    <property type="entry name" value="KdpA"/>
    <property type="match status" value="1"/>
</dbReference>
<dbReference type="InterPro" id="IPR004623">
    <property type="entry name" value="KdpA"/>
</dbReference>
<evidence type="ECO:0000256" key="6">
    <source>
        <dbReference type="ARBA" id="ARBA00022989"/>
    </source>
</evidence>
<keyword evidence="7 9" id="KW-0406">Ion transport</keyword>
<evidence type="ECO:0000313" key="10">
    <source>
        <dbReference type="EMBL" id="ORA91718.1"/>
    </source>
</evidence>
<keyword evidence="1 9" id="KW-0813">Transport</keyword>
<feature type="transmembrane region" description="Helical" evidence="9">
    <location>
        <begin position="419"/>
        <end position="437"/>
    </location>
</feature>
<evidence type="ECO:0000256" key="1">
    <source>
        <dbReference type="ARBA" id="ARBA00022448"/>
    </source>
</evidence>
<dbReference type="NCBIfam" id="TIGR00680">
    <property type="entry name" value="kdpA"/>
    <property type="match status" value="1"/>
</dbReference>
<comment type="caution">
    <text evidence="9">Lacks conserved residue(s) required for the propagation of feature annotation.</text>
</comment>
<keyword evidence="11" id="KW-1185">Reference proteome</keyword>